<gene>
    <name evidence="2" type="ORF">KDM89_00690</name>
</gene>
<keyword evidence="3" id="KW-1185">Reference proteome</keyword>
<evidence type="ECO:0000313" key="3">
    <source>
        <dbReference type="Proteomes" id="UP000680067"/>
    </source>
</evidence>
<comment type="caution">
    <text evidence="2">The sequence shown here is derived from an EMBL/GenBank/DDBJ whole genome shotgun (WGS) entry which is preliminary data.</text>
</comment>
<sequence length="421" mass="46614">MKKSSFLLAAMLAAVIGTGFAPTFTSTAFAQQAAEEKKTDNSVRPEFAKAIPELQKLLEEKKYAETDEKLKTLDAMDKKLPYESFMLHRFRAIIASSTNNTELLAASFSAMIDSPYLKDAEKLRLMEGLAGTYYNEKQYDKALSWGQRFLQGEPKNASMNSMIAKAHYLKADYPATIQKIREILAQNKADGVKPSEENLKLYASCYQHQKDMAGYASVLELMVEFYPTRELWSDLIYRVEHKAGFSDRLRLDLYRLLLINGNMDDAGQYVEMAELALLAGLPAEAKQAVEAGYNAGLLGTGKEAAKHKQLRDRANKQAAEDLKSLDAGEASARSAKTGLGLVNTGYNYVISGQAEKGIQLMEQGLVKGGLKFEDEARLHLGMAYLKTGNRDKAKEVFASIKSTDAGDLGRLWLLTRPAAQN</sequence>
<dbReference type="InterPro" id="IPR011990">
    <property type="entry name" value="TPR-like_helical_dom_sf"/>
</dbReference>
<accession>A0A941I3K7</accession>
<dbReference type="Proteomes" id="UP000680067">
    <property type="component" value="Unassembled WGS sequence"/>
</dbReference>
<evidence type="ECO:0000313" key="2">
    <source>
        <dbReference type="EMBL" id="MBR7780642.1"/>
    </source>
</evidence>
<keyword evidence="1" id="KW-0732">Signal</keyword>
<evidence type="ECO:0000256" key="1">
    <source>
        <dbReference type="SAM" id="SignalP"/>
    </source>
</evidence>
<feature type="signal peptide" evidence="1">
    <location>
        <begin position="1"/>
        <end position="21"/>
    </location>
</feature>
<name>A0A941I3K7_9BURK</name>
<dbReference type="Gene3D" id="1.25.40.10">
    <property type="entry name" value="Tetratricopeptide repeat domain"/>
    <property type="match status" value="1"/>
</dbReference>
<organism evidence="2 3">
    <name type="scientific">Undibacterium luofuense</name>
    <dbReference type="NCBI Taxonomy" id="2828733"/>
    <lineage>
        <taxon>Bacteria</taxon>
        <taxon>Pseudomonadati</taxon>
        <taxon>Pseudomonadota</taxon>
        <taxon>Betaproteobacteria</taxon>
        <taxon>Burkholderiales</taxon>
        <taxon>Oxalobacteraceae</taxon>
        <taxon>Undibacterium</taxon>
    </lineage>
</organism>
<reference evidence="2" key="1">
    <citation type="submission" date="2021-04" db="EMBL/GenBank/DDBJ databases">
        <title>novel species isolated from subtropical streams in China.</title>
        <authorList>
            <person name="Lu H."/>
        </authorList>
    </citation>
    <scope>NUCLEOTIDE SEQUENCE</scope>
    <source>
        <strain evidence="2">LFS511W</strain>
    </source>
</reference>
<dbReference type="RefSeq" id="WP_212686038.1">
    <property type="nucleotide sequence ID" value="NZ_JAGSPN010000001.1"/>
</dbReference>
<dbReference type="SUPFAM" id="SSF48452">
    <property type="entry name" value="TPR-like"/>
    <property type="match status" value="1"/>
</dbReference>
<dbReference type="AlphaFoldDB" id="A0A941I3K7"/>
<protein>
    <recommendedName>
        <fullName evidence="4">Tetratricopeptide repeat protein</fullName>
    </recommendedName>
</protein>
<evidence type="ECO:0008006" key="4">
    <source>
        <dbReference type="Google" id="ProtNLM"/>
    </source>
</evidence>
<proteinExistence type="predicted"/>
<feature type="chain" id="PRO_5037442543" description="Tetratricopeptide repeat protein" evidence="1">
    <location>
        <begin position="22"/>
        <end position="421"/>
    </location>
</feature>
<dbReference type="EMBL" id="JAGSPN010000001">
    <property type="protein sequence ID" value="MBR7780642.1"/>
    <property type="molecule type" value="Genomic_DNA"/>
</dbReference>